<feature type="region of interest" description="Disordered" evidence="1">
    <location>
        <begin position="109"/>
        <end position="173"/>
    </location>
</feature>
<feature type="region of interest" description="Disordered" evidence="1">
    <location>
        <begin position="817"/>
        <end position="861"/>
    </location>
</feature>
<evidence type="ECO:0000313" key="2">
    <source>
        <dbReference type="EMBL" id="RUS87617.1"/>
    </source>
</evidence>
<dbReference type="Proteomes" id="UP000271974">
    <property type="component" value="Unassembled WGS sequence"/>
</dbReference>
<evidence type="ECO:0000313" key="3">
    <source>
        <dbReference type="Proteomes" id="UP000271974"/>
    </source>
</evidence>
<feature type="compositionally biased region" description="Polar residues" evidence="1">
    <location>
        <begin position="515"/>
        <end position="524"/>
    </location>
</feature>
<sequence length="861" mass="93635">MEATTATMSEQAIPRRRTSFPSAATSSAEDKILCSSLQDPIHLNPNVKEFVPRLNAKRTLNPVEPQTDKLESDKLQREPVSAVTSKKEEGKASSVAKLSEKAPFLFKMPMKPRLLRQQPGDTPTITKATTKDVETQTDSPPEQDDGKLCASCQRQRQVHDGNSQASESGVSVTGKAVSREHKIKYVACQAGMMVQESPGCLDQDDELRRKLKAKLQAMCHQFRTRVTAQSELEDATICRIAVDLLQEHPVFCQPEKNLSFLRHLSAETDIQLEIAFELMADGSETDQGKSMEKFELKDQEGSDGTKSFSTLQSETLSSSKNVEGHSVKPTQCSARLEPSLSAATAATRQEWDRDMAPSGDQARLGKVQCGTENEKLVEALAKNVNLDQGSELIPPGFDLQRCQDLTQLFKIQQSYLLDRLSQKLAGNDKLNWPETFTPEYYLLLDQINTLSGMPPVPDTVQNTAVKKVQQSNLTVANLIKHNSLINEKDKAQACMASRSDVGNEAQPASRPLHFNSATEASKSSDSIKRLPKSSSLRKLPPLNLRAAKTSTSTLSQPLSLKQEKGRPESSGITSSLDPVAYHQPSACNPQLTMESLSIPASEFRFSAPSSASFVPSTTSAPLSTQHPNAGTLSAVSKLRKYMTPLQRKRLKMKAESIGVAPPQVQNVPDSPEKPITVLVQEQLESQSVASSVDSSKAKRSKPLSIDHSGSFVGVNDPISQTDSNLPSNQLADVFSRFMSISQQANSTPLIPSSFNMATSLAHPLPSTFHFPSSFTGNQSRPVSSEAAGLDHLKQHFQTLPGINKITSTFGNQSVASASTTFARSSQGSQSQRDHSSSHPVEESNSAASSVKGVFLNHDVAS</sequence>
<organism evidence="2 3">
    <name type="scientific">Elysia chlorotica</name>
    <name type="common">Eastern emerald elysia</name>
    <name type="synonym">Sea slug</name>
    <dbReference type="NCBI Taxonomy" id="188477"/>
    <lineage>
        <taxon>Eukaryota</taxon>
        <taxon>Metazoa</taxon>
        <taxon>Spiralia</taxon>
        <taxon>Lophotrochozoa</taxon>
        <taxon>Mollusca</taxon>
        <taxon>Gastropoda</taxon>
        <taxon>Heterobranchia</taxon>
        <taxon>Euthyneura</taxon>
        <taxon>Panpulmonata</taxon>
        <taxon>Sacoglossa</taxon>
        <taxon>Placobranchoidea</taxon>
        <taxon>Plakobranchidae</taxon>
        <taxon>Elysia</taxon>
    </lineage>
</organism>
<protein>
    <submittedName>
        <fullName evidence="2">Uncharacterized protein</fullName>
    </submittedName>
</protein>
<feature type="compositionally biased region" description="Polar residues" evidence="1">
    <location>
        <begin position="817"/>
        <end position="830"/>
    </location>
</feature>
<proteinExistence type="predicted"/>
<feature type="region of interest" description="Disordered" evidence="1">
    <location>
        <begin position="295"/>
        <end position="334"/>
    </location>
</feature>
<feature type="region of interest" description="Disordered" evidence="1">
    <location>
        <begin position="54"/>
        <end position="97"/>
    </location>
</feature>
<feature type="compositionally biased region" description="Basic and acidic residues" evidence="1">
    <location>
        <begin position="831"/>
        <end position="841"/>
    </location>
</feature>
<feature type="compositionally biased region" description="Polar residues" evidence="1">
    <location>
        <begin position="152"/>
        <end position="171"/>
    </location>
</feature>
<feature type="region of interest" description="Disordered" evidence="1">
    <location>
        <begin position="688"/>
        <end position="724"/>
    </location>
</feature>
<feature type="compositionally biased region" description="Polar residues" evidence="1">
    <location>
        <begin position="302"/>
        <end position="321"/>
    </location>
</feature>
<feature type="compositionally biased region" description="Basic and acidic residues" evidence="1">
    <location>
        <begin position="66"/>
        <end position="77"/>
    </location>
</feature>
<feature type="non-terminal residue" evidence="2">
    <location>
        <position position="861"/>
    </location>
</feature>
<accession>A0A3S1A0J4</accession>
<feature type="compositionally biased region" description="Low complexity" evidence="1">
    <location>
        <begin position="549"/>
        <end position="560"/>
    </location>
</feature>
<comment type="caution">
    <text evidence="2">The sequence shown here is derived from an EMBL/GenBank/DDBJ whole genome shotgun (WGS) entry which is preliminary data.</text>
</comment>
<gene>
    <name evidence="2" type="ORF">EGW08_004602</name>
</gene>
<dbReference type="EMBL" id="RQTK01000105">
    <property type="protein sequence ID" value="RUS87617.1"/>
    <property type="molecule type" value="Genomic_DNA"/>
</dbReference>
<evidence type="ECO:0000256" key="1">
    <source>
        <dbReference type="SAM" id="MobiDB-lite"/>
    </source>
</evidence>
<feature type="region of interest" description="Disordered" evidence="1">
    <location>
        <begin position="1"/>
        <end position="29"/>
    </location>
</feature>
<feature type="compositionally biased region" description="Polar residues" evidence="1">
    <location>
        <begin position="1"/>
        <end position="10"/>
    </location>
</feature>
<keyword evidence="3" id="KW-1185">Reference proteome</keyword>
<dbReference type="AlphaFoldDB" id="A0A3S1A0J4"/>
<reference evidence="2 3" key="1">
    <citation type="submission" date="2019-01" db="EMBL/GenBank/DDBJ databases">
        <title>A draft genome assembly of the solar-powered sea slug Elysia chlorotica.</title>
        <authorList>
            <person name="Cai H."/>
            <person name="Li Q."/>
            <person name="Fang X."/>
            <person name="Li J."/>
            <person name="Curtis N.E."/>
            <person name="Altenburger A."/>
            <person name="Shibata T."/>
            <person name="Feng M."/>
            <person name="Maeda T."/>
            <person name="Schwartz J.A."/>
            <person name="Shigenobu S."/>
            <person name="Lundholm N."/>
            <person name="Nishiyama T."/>
            <person name="Yang H."/>
            <person name="Hasebe M."/>
            <person name="Li S."/>
            <person name="Pierce S.K."/>
            <person name="Wang J."/>
        </authorList>
    </citation>
    <scope>NUCLEOTIDE SEQUENCE [LARGE SCALE GENOMIC DNA]</scope>
    <source>
        <strain evidence="2">EC2010</strain>
        <tissue evidence="2">Whole organism of an adult</tissue>
    </source>
</reference>
<feature type="region of interest" description="Disordered" evidence="1">
    <location>
        <begin position="495"/>
        <end position="578"/>
    </location>
</feature>
<name>A0A3S1A0J4_ELYCH</name>
<dbReference type="OrthoDB" id="10657023at2759"/>
<feature type="compositionally biased region" description="Polar residues" evidence="1">
    <location>
        <begin position="119"/>
        <end position="128"/>
    </location>
</feature>